<evidence type="ECO:0000313" key="1">
    <source>
        <dbReference type="EMBL" id="KKL87057.1"/>
    </source>
</evidence>
<reference evidence="1" key="1">
    <citation type="journal article" date="2015" name="Nature">
        <title>Complex archaea that bridge the gap between prokaryotes and eukaryotes.</title>
        <authorList>
            <person name="Spang A."/>
            <person name="Saw J.H."/>
            <person name="Jorgensen S.L."/>
            <person name="Zaremba-Niedzwiedzka K."/>
            <person name="Martijn J."/>
            <person name="Lind A.E."/>
            <person name="van Eijk R."/>
            <person name="Schleper C."/>
            <person name="Guy L."/>
            <person name="Ettema T.J."/>
        </authorList>
    </citation>
    <scope>NUCLEOTIDE SEQUENCE</scope>
</reference>
<proteinExistence type="predicted"/>
<feature type="non-terminal residue" evidence="1">
    <location>
        <position position="102"/>
    </location>
</feature>
<comment type="caution">
    <text evidence="1">The sequence shown here is derived from an EMBL/GenBank/DDBJ whole genome shotgun (WGS) entry which is preliminary data.</text>
</comment>
<name>A0A0F9IIC7_9ZZZZ</name>
<protein>
    <submittedName>
        <fullName evidence="1">Uncharacterized protein</fullName>
    </submittedName>
</protein>
<sequence length="102" mass="11367">MVQRVYLGEEHAVTAREVTSWRPPDPIAAALERARERVNSVIVNDLRVVEANLQTLLEVPSRIEAQLQADLTRLQDSINLLARVGVLPPTPPPLFPKAGEWP</sequence>
<organism evidence="1">
    <name type="scientific">marine sediment metagenome</name>
    <dbReference type="NCBI Taxonomy" id="412755"/>
    <lineage>
        <taxon>unclassified sequences</taxon>
        <taxon>metagenomes</taxon>
        <taxon>ecological metagenomes</taxon>
    </lineage>
</organism>
<accession>A0A0F9IIC7</accession>
<dbReference type="AlphaFoldDB" id="A0A0F9IIC7"/>
<gene>
    <name evidence="1" type="ORF">LCGC14_1938590</name>
</gene>
<dbReference type="EMBL" id="LAZR01020939">
    <property type="protein sequence ID" value="KKL87057.1"/>
    <property type="molecule type" value="Genomic_DNA"/>
</dbReference>